<evidence type="ECO:0000256" key="6">
    <source>
        <dbReference type="HAMAP-Rule" id="MF_00379"/>
    </source>
</evidence>
<dbReference type="Proteomes" id="UP000243807">
    <property type="component" value="Chromosome"/>
</dbReference>
<dbReference type="STRING" id="1765967.BW247_16140"/>
<dbReference type="InterPro" id="IPR018948">
    <property type="entry name" value="GTP-bd_TrmE_N"/>
</dbReference>
<dbReference type="Pfam" id="PF12631">
    <property type="entry name" value="MnmE_helical"/>
    <property type="match status" value="1"/>
</dbReference>
<feature type="domain" description="TrmE-type G" evidence="8">
    <location>
        <begin position="215"/>
        <end position="369"/>
    </location>
</feature>
<comment type="cofactor">
    <cofactor evidence="6">
        <name>K(+)</name>
        <dbReference type="ChEBI" id="CHEBI:29103"/>
    </cofactor>
    <text evidence="6">Binds 1 potassium ion per subunit.</text>
</comment>
<evidence type="ECO:0000256" key="2">
    <source>
        <dbReference type="ARBA" id="ARBA00022694"/>
    </source>
</evidence>
<dbReference type="InterPro" id="IPR006073">
    <property type="entry name" value="GTP-bd"/>
</dbReference>
<dbReference type="SMART" id="SM00173">
    <property type="entry name" value="RAS"/>
    <property type="match status" value="1"/>
</dbReference>
<keyword evidence="6" id="KW-0963">Cytoplasm</keyword>
<dbReference type="GO" id="GO:0002098">
    <property type="term" value="P:tRNA wobble uridine modification"/>
    <property type="evidence" value="ECO:0007669"/>
    <property type="project" value="TreeGrafter"/>
</dbReference>
<feature type="binding site" evidence="6">
    <location>
        <position position="446"/>
    </location>
    <ligand>
        <name>(6S)-5-formyl-5,6,7,8-tetrahydrofolate</name>
        <dbReference type="ChEBI" id="CHEBI:57457"/>
    </ligand>
</feature>
<evidence type="ECO:0000256" key="5">
    <source>
        <dbReference type="ARBA" id="ARBA00023134"/>
    </source>
</evidence>
<dbReference type="Gene3D" id="1.20.120.430">
    <property type="entry name" value="tRNA modification GTPase MnmE domain 2"/>
    <property type="match status" value="1"/>
</dbReference>
<protein>
    <recommendedName>
        <fullName evidence="6">tRNA modification GTPase MnmE</fullName>
        <ecNumber evidence="6">3.6.-.-</ecNumber>
    </recommendedName>
</protein>
<dbReference type="Gene3D" id="3.30.1360.120">
    <property type="entry name" value="Probable tRNA modification gtpase trme, domain 1"/>
    <property type="match status" value="1"/>
</dbReference>
<keyword evidence="6" id="KW-0378">Hydrolase</keyword>
<dbReference type="CDD" id="cd14858">
    <property type="entry name" value="TrmE_N"/>
    <property type="match status" value="1"/>
</dbReference>
<dbReference type="NCBIfam" id="TIGR00231">
    <property type="entry name" value="small_GTP"/>
    <property type="match status" value="1"/>
</dbReference>
<proteinExistence type="inferred from homology"/>
<keyword evidence="6" id="KW-0479">Metal-binding</keyword>
<dbReference type="GO" id="GO:0030488">
    <property type="term" value="P:tRNA methylation"/>
    <property type="evidence" value="ECO:0007669"/>
    <property type="project" value="TreeGrafter"/>
</dbReference>
<dbReference type="SUPFAM" id="SSF116878">
    <property type="entry name" value="TrmE connector domain"/>
    <property type="match status" value="1"/>
</dbReference>
<evidence type="ECO:0000256" key="7">
    <source>
        <dbReference type="RuleBase" id="RU003313"/>
    </source>
</evidence>
<dbReference type="NCBIfam" id="NF003661">
    <property type="entry name" value="PRK05291.1-3"/>
    <property type="match status" value="1"/>
</dbReference>
<feature type="binding site" evidence="6">
    <location>
        <position position="225"/>
    </location>
    <ligand>
        <name>K(+)</name>
        <dbReference type="ChEBI" id="CHEBI:29103"/>
    </ligand>
</feature>
<dbReference type="InterPro" id="IPR025867">
    <property type="entry name" value="MnmE_helical"/>
</dbReference>
<dbReference type="GO" id="GO:0003924">
    <property type="term" value="F:GTPase activity"/>
    <property type="evidence" value="ECO:0007669"/>
    <property type="project" value="UniProtKB-UniRule"/>
</dbReference>
<dbReference type="GO" id="GO:0046872">
    <property type="term" value="F:metal ion binding"/>
    <property type="evidence" value="ECO:0007669"/>
    <property type="project" value="UniProtKB-KW"/>
</dbReference>
<comment type="function">
    <text evidence="6">Exhibits a very high intrinsic GTPase hydrolysis rate. Involved in the addition of a carboxymethylaminomethyl (cmnm) group at the wobble position (U34) of certain tRNAs, forming tRNA-cmnm(5)s(2)U34.</text>
</comment>
<dbReference type="GO" id="GO:0005829">
    <property type="term" value="C:cytosol"/>
    <property type="evidence" value="ECO:0007669"/>
    <property type="project" value="TreeGrafter"/>
</dbReference>
<feature type="binding site" evidence="6">
    <location>
        <position position="23"/>
    </location>
    <ligand>
        <name>(6S)-5-formyl-5,6,7,8-tetrahydrofolate</name>
        <dbReference type="ChEBI" id="CHEBI:57457"/>
    </ligand>
</feature>
<evidence type="ECO:0000256" key="4">
    <source>
        <dbReference type="ARBA" id="ARBA00022958"/>
    </source>
</evidence>
<dbReference type="InterPro" id="IPR005225">
    <property type="entry name" value="Small_GTP-bd"/>
</dbReference>
<dbReference type="InterPro" id="IPR027266">
    <property type="entry name" value="TrmE/GcvT-like"/>
</dbReference>
<keyword evidence="6" id="KW-0460">Magnesium</keyword>
<keyword evidence="3 6" id="KW-0547">Nucleotide-binding</keyword>
<dbReference type="GO" id="GO:0005525">
    <property type="term" value="F:GTP binding"/>
    <property type="evidence" value="ECO:0007669"/>
    <property type="project" value="UniProtKB-UniRule"/>
</dbReference>
<comment type="similarity">
    <text evidence="1 6 7">Belongs to the TRAFAC class TrmE-Era-EngA-EngB-Septin-like GTPase superfamily. TrmE GTPase family.</text>
</comment>
<dbReference type="PANTHER" id="PTHR42714">
    <property type="entry name" value="TRNA MODIFICATION GTPASE GTPBP3"/>
    <property type="match status" value="1"/>
</dbReference>
<keyword evidence="2 6" id="KW-0819">tRNA processing</keyword>
<feature type="binding site" evidence="6">
    <location>
        <position position="229"/>
    </location>
    <ligand>
        <name>Mg(2+)</name>
        <dbReference type="ChEBI" id="CHEBI:18420"/>
    </ligand>
</feature>
<feature type="binding site" evidence="6">
    <location>
        <begin position="225"/>
        <end position="230"/>
    </location>
    <ligand>
        <name>GTP</name>
        <dbReference type="ChEBI" id="CHEBI:37565"/>
    </ligand>
</feature>
<dbReference type="CDD" id="cd04164">
    <property type="entry name" value="trmE"/>
    <property type="match status" value="1"/>
</dbReference>
<keyword evidence="10" id="KW-1185">Reference proteome</keyword>
<dbReference type="PRINTS" id="PR00449">
    <property type="entry name" value="RASTRNSFRMNG"/>
</dbReference>
<gene>
    <name evidence="6" type="primary">mnmE</name>
    <name evidence="6" type="synonym">trmE</name>
    <name evidence="9" type="ORF">BW247_16140</name>
</gene>
<dbReference type="NCBIfam" id="TIGR00450">
    <property type="entry name" value="mnmE_trmE_thdF"/>
    <property type="match status" value="1"/>
</dbReference>
<feature type="binding site" evidence="6">
    <location>
        <position position="244"/>
    </location>
    <ligand>
        <name>K(+)</name>
        <dbReference type="ChEBI" id="CHEBI:29103"/>
    </ligand>
</feature>
<feature type="binding site" evidence="6">
    <location>
        <position position="80"/>
    </location>
    <ligand>
        <name>(6S)-5-formyl-5,6,7,8-tetrahydrofolate</name>
        <dbReference type="ChEBI" id="CHEBI:57457"/>
    </ligand>
</feature>
<feature type="binding site" evidence="6">
    <location>
        <position position="246"/>
    </location>
    <ligand>
        <name>K(+)</name>
        <dbReference type="ChEBI" id="CHEBI:29103"/>
    </ligand>
</feature>
<dbReference type="PROSITE" id="PS51709">
    <property type="entry name" value="G_TRME"/>
    <property type="match status" value="1"/>
</dbReference>
<dbReference type="InterPro" id="IPR027417">
    <property type="entry name" value="P-loop_NTPase"/>
</dbReference>
<dbReference type="KEGG" id="afy:BW247_16140"/>
<dbReference type="Pfam" id="PF01926">
    <property type="entry name" value="MMR_HSR1"/>
    <property type="match status" value="1"/>
</dbReference>
<name>A0A1P8UKW8_9GAMM</name>
<dbReference type="EC" id="3.6.-.-" evidence="6"/>
<accession>A0A1P8UKW8</accession>
<dbReference type="SUPFAM" id="SSF52540">
    <property type="entry name" value="P-loop containing nucleoside triphosphate hydrolases"/>
    <property type="match status" value="1"/>
</dbReference>
<evidence type="ECO:0000259" key="8">
    <source>
        <dbReference type="PROSITE" id="PS51709"/>
    </source>
</evidence>
<dbReference type="OrthoDB" id="9805918at2"/>
<reference evidence="9 10" key="1">
    <citation type="submission" date="2017-01" db="EMBL/GenBank/DDBJ databases">
        <title>Draft sequence of Acidihalobacter ferrooxidans strain DSM 14175 (strain V8).</title>
        <authorList>
            <person name="Khaleque H.N."/>
            <person name="Ramsay J.P."/>
            <person name="Murphy R.J.T."/>
            <person name="Kaksonen A.H."/>
            <person name="Boxall N.J."/>
            <person name="Watkin E.L.J."/>
        </authorList>
    </citation>
    <scope>NUCLEOTIDE SEQUENCE [LARGE SCALE GENOMIC DNA]</scope>
    <source>
        <strain evidence="9 10">V8</strain>
    </source>
</reference>
<evidence type="ECO:0000256" key="3">
    <source>
        <dbReference type="ARBA" id="ARBA00022741"/>
    </source>
</evidence>
<feature type="binding site" evidence="6">
    <location>
        <position position="119"/>
    </location>
    <ligand>
        <name>(6S)-5-formyl-5,6,7,8-tetrahydrofolate</name>
        <dbReference type="ChEBI" id="CHEBI:57457"/>
    </ligand>
</feature>
<evidence type="ECO:0000256" key="1">
    <source>
        <dbReference type="ARBA" id="ARBA00011043"/>
    </source>
</evidence>
<dbReference type="HAMAP" id="MF_00379">
    <property type="entry name" value="GTPase_MnmE"/>
    <property type="match status" value="1"/>
</dbReference>
<feature type="binding site" evidence="6">
    <location>
        <position position="250"/>
    </location>
    <ligand>
        <name>Mg(2+)</name>
        <dbReference type="ChEBI" id="CHEBI:18420"/>
    </ligand>
</feature>
<comment type="subunit">
    <text evidence="6">Homodimer. Heterotetramer of two MnmE and two MnmG subunits.</text>
</comment>
<dbReference type="Pfam" id="PF10396">
    <property type="entry name" value="TrmE_N"/>
    <property type="match status" value="1"/>
</dbReference>
<feature type="binding site" evidence="6">
    <location>
        <begin position="269"/>
        <end position="272"/>
    </location>
    <ligand>
        <name>GTP</name>
        <dbReference type="ChEBI" id="CHEBI:37565"/>
    </ligand>
</feature>
<sequence>MVPKDTIAAIATAPGRGAVGIIRISGTEAISIAERLTRELPPPRRAAVRELLADDGAVLDEAVVLVFPGPSSFTGENVVELQGHGGPAVLELLLERVVELGARLARPGEFSERAFLNGRMDLVQAEAVADLIAASSRRAAQSAVRSLRGEFSRRIEALVIRLTNLRARLEADFDFSDDDIDPYAEEGLRADLAQLTVGLDAVLDTARQGERMSRGYTIVLAGAPNVGKSSLLNCLADSDIAIVTAIPGTTRDLLRAQVEIDGLAVDILDTAGLRDSDDPIEQEGVRRALNAIAQADLLIRVYDDDVTASRHDELKAFSVREDMPVLEVFNKVDLSGGVSGARGAMQYGVSALQGQGISALRAALVQALGIDTESETPLLARARHVAALEAAHLRLSAARELQSTGEGAELIAEELRGAQNLLGEITGQVTSEDLLGVIFSTFCIGK</sequence>
<dbReference type="InterPro" id="IPR027368">
    <property type="entry name" value="MnmE_dom2"/>
</dbReference>
<evidence type="ECO:0000313" key="9">
    <source>
        <dbReference type="EMBL" id="APZ44432.1"/>
    </source>
</evidence>
<dbReference type="EMBL" id="CP019434">
    <property type="protein sequence ID" value="APZ44432.1"/>
    <property type="molecule type" value="Genomic_DNA"/>
</dbReference>
<keyword evidence="4 6" id="KW-0630">Potassium</keyword>
<dbReference type="InterPro" id="IPR004520">
    <property type="entry name" value="GTPase_MnmE"/>
</dbReference>
<comment type="caution">
    <text evidence="6">Lacks conserved residue(s) required for the propagation of feature annotation.</text>
</comment>
<feature type="binding site" evidence="6">
    <location>
        <begin position="244"/>
        <end position="250"/>
    </location>
    <ligand>
        <name>GTP</name>
        <dbReference type="ChEBI" id="CHEBI:37565"/>
    </ligand>
</feature>
<dbReference type="AlphaFoldDB" id="A0A1P8UKW8"/>
<organism evidence="9 10">
    <name type="scientific">Acidihalobacter ferrooxydans</name>
    <dbReference type="NCBI Taxonomy" id="1765967"/>
    <lineage>
        <taxon>Bacteria</taxon>
        <taxon>Pseudomonadati</taxon>
        <taxon>Pseudomonadota</taxon>
        <taxon>Gammaproteobacteria</taxon>
        <taxon>Chromatiales</taxon>
        <taxon>Ectothiorhodospiraceae</taxon>
        <taxon>Acidihalobacter</taxon>
    </lineage>
</organism>
<dbReference type="RefSeq" id="WP_076838152.1">
    <property type="nucleotide sequence ID" value="NZ_CP019434.1"/>
</dbReference>
<feature type="binding site" evidence="6">
    <location>
        <position position="249"/>
    </location>
    <ligand>
        <name>K(+)</name>
        <dbReference type="ChEBI" id="CHEBI:29103"/>
    </ligand>
</feature>
<comment type="subcellular location">
    <subcellularLocation>
        <location evidence="6">Cytoplasm</location>
    </subcellularLocation>
</comment>
<dbReference type="Gene3D" id="3.40.50.300">
    <property type="entry name" value="P-loop containing nucleotide triphosphate hydrolases"/>
    <property type="match status" value="1"/>
</dbReference>
<evidence type="ECO:0000313" key="10">
    <source>
        <dbReference type="Proteomes" id="UP000243807"/>
    </source>
</evidence>
<dbReference type="PANTHER" id="PTHR42714:SF2">
    <property type="entry name" value="TRNA MODIFICATION GTPASE GTPBP3, MITOCHONDRIAL"/>
    <property type="match status" value="1"/>
</dbReference>
<keyword evidence="5 6" id="KW-0342">GTP-binding</keyword>
<dbReference type="InterPro" id="IPR031168">
    <property type="entry name" value="G_TrmE"/>
</dbReference>